<comment type="caution">
    <text evidence="2">The sequence shown here is derived from an EMBL/GenBank/DDBJ whole genome shotgun (WGS) entry which is preliminary data.</text>
</comment>
<accession>A0A7J7HE28</accession>
<dbReference type="AlphaFoldDB" id="A0A7J7HE28"/>
<reference evidence="2 3" key="2">
    <citation type="submission" date="2020-07" db="EMBL/GenBank/DDBJ databases">
        <title>Genome assembly of wild tea tree DASZ reveals pedigree and selection history of tea varieties.</title>
        <authorList>
            <person name="Zhang W."/>
        </authorList>
    </citation>
    <scope>NUCLEOTIDE SEQUENCE [LARGE SCALE GENOMIC DNA]</scope>
    <source>
        <strain evidence="3">cv. G240</strain>
        <tissue evidence="2">Leaf</tissue>
    </source>
</reference>
<dbReference type="PANTHER" id="PTHR48055">
    <property type="entry name" value="LEUCINE-RICH REPEAT RECEPTOR PROTEIN KINASE EMS1"/>
    <property type="match status" value="1"/>
</dbReference>
<dbReference type="Gene3D" id="1.10.510.10">
    <property type="entry name" value="Transferase(Phosphotransferase) domain 1"/>
    <property type="match status" value="1"/>
</dbReference>
<dbReference type="GO" id="GO:0016020">
    <property type="term" value="C:membrane"/>
    <property type="evidence" value="ECO:0007669"/>
    <property type="project" value="TreeGrafter"/>
</dbReference>
<evidence type="ECO:0000259" key="1">
    <source>
        <dbReference type="Pfam" id="PF07714"/>
    </source>
</evidence>
<evidence type="ECO:0000313" key="2">
    <source>
        <dbReference type="EMBL" id="KAF5951170.1"/>
    </source>
</evidence>
<dbReference type="InterPro" id="IPR051564">
    <property type="entry name" value="LRR_receptor-like_kinase"/>
</dbReference>
<evidence type="ECO:0000313" key="3">
    <source>
        <dbReference type="Proteomes" id="UP000593564"/>
    </source>
</evidence>
<dbReference type="InterPro" id="IPR011009">
    <property type="entry name" value="Kinase-like_dom_sf"/>
</dbReference>
<keyword evidence="3" id="KW-1185">Reference proteome</keyword>
<protein>
    <recommendedName>
        <fullName evidence="1">Serine-threonine/tyrosine-protein kinase catalytic domain-containing protein</fullName>
    </recommendedName>
</protein>
<dbReference type="InterPro" id="IPR001245">
    <property type="entry name" value="Ser-Thr/Tyr_kinase_cat_dom"/>
</dbReference>
<dbReference type="PANTHER" id="PTHR48055:SF2">
    <property type="entry name" value="RECEPTOR-LIKE PROTEIN KINASE 7"/>
    <property type="match status" value="1"/>
</dbReference>
<sequence length="158" mass="17717">MGVCGIGCTHVRRSRWIARFDMRSRWGTPKGLSTCIKEYAYTSKVNKKSDVYSFGVVLMELVTRKRPVEPEFGENKNIVQWVCGEMRSKGSSIHLVDVAISEAMQEDAAGVLRIAVHCTMKTPALRPSMRMVMQMLEEAEPCNLTDLIVSKDGENSKS</sequence>
<dbReference type="Pfam" id="PF07714">
    <property type="entry name" value="PK_Tyr_Ser-Thr"/>
    <property type="match status" value="1"/>
</dbReference>
<gene>
    <name evidence="2" type="ORF">HYC85_009114</name>
</gene>
<organism evidence="2 3">
    <name type="scientific">Camellia sinensis</name>
    <name type="common">Tea plant</name>
    <name type="synonym">Thea sinensis</name>
    <dbReference type="NCBI Taxonomy" id="4442"/>
    <lineage>
        <taxon>Eukaryota</taxon>
        <taxon>Viridiplantae</taxon>
        <taxon>Streptophyta</taxon>
        <taxon>Embryophyta</taxon>
        <taxon>Tracheophyta</taxon>
        <taxon>Spermatophyta</taxon>
        <taxon>Magnoliopsida</taxon>
        <taxon>eudicotyledons</taxon>
        <taxon>Gunneridae</taxon>
        <taxon>Pentapetalae</taxon>
        <taxon>asterids</taxon>
        <taxon>Ericales</taxon>
        <taxon>Theaceae</taxon>
        <taxon>Camellia</taxon>
    </lineage>
</organism>
<name>A0A7J7HE28_CAMSI</name>
<dbReference type="EMBL" id="JACBKZ010000004">
    <property type="protein sequence ID" value="KAF5951170.1"/>
    <property type="molecule type" value="Genomic_DNA"/>
</dbReference>
<reference evidence="3" key="1">
    <citation type="journal article" date="2020" name="Nat. Commun.">
        <title>Genome assembly of wild tea tree DASZ reveals pedigree and selection history of tea varieties.</title>
        <authorList>
            <person name="Zhang W."/>
            <person name="Zhang Y."/>
            <person name="Qiu H."/>
            <person name="Guo Y."/>
            <person name="Wan H."/>
            <person name="Zhang X."/>
            <person name="Scossa F."/>
            <person name="Alseekh S."/>
            <person name="Zhang Q."/>
            <person name="Wang P."/>
            <person name="Xu L."/>
            <person name="Schmidt M.H."/>
            <person name="Jia X."/>
            <person name="Li D."/>
            <person name="Zhu A."/>
            <person name="Guo F."/>
            <person name="Chen W."/>
            <person name="Ni D."/>
            <person name="Usadel B."/>
            <person name="Fernie A.R."/>
            <person name="Wen W."/>
        </authorList>
    </citation>
    <scope>NUCLEOTIDE SEQUENCE [LARGE SCALE GENOMIC DNA]</scope>
    <source>
        <strain evidence="3">cv. G240</strain>
    </source>
</reference>
<feature type="domain" description="Serine-threonine/tyrosine-protein kinase catalytic" evidence="1">
    <location>
        <begin position="38"/>
        <end position="135"/>
    </location>
</feature>
<dbReference type="Proteomes" id="UP000593564">
    <property type="component" value="Unassembled WGS sequence"/>
</dbReference>
<dbReference type="GO" id="GO:0004672">
    <property type="term" value="F:protein kinase activity"/>
    <property type="evidence" value="ECO:0007669"/>
    <property type="project" value="InterPro"/>
</dbReference>
<dbReference type="SUPFAM" id="SSF56112">
    <property type="entry name" value="Protein kinase-like (PK-like)"/>
    <property type="match status" value="1"/>
</dbReference>
<proteinExistence type="predicted"/>